<evidence type="ECO:0000256" key="5">
    <source>
        <dbReference type="SAM" id="MobiDB-lite"/>
    </source>
</evidence>
<feature type="transmembrane region" description="Helical" evidence="6">
    <location>
        <begin position="44"/>
        <end position="64"/>
    </location>
</feature>
<dbReference type="GO" id="GO:0022857">
    <property type="term" value="F:transmembrane transporter activity"/>
    <property type="evidence" value="ECO:0000318"/>
    <property type="project" value="GO_Central"/>
</dbReference>
<feature type="transmembrane region" description="Helical" evidence="6">
    <location>
        <begin position="380"/>
        <end position="402"/>
    </location>
</feature>
<reference evidence="8" key="2">
    <citation type="submission" date="2025-08" db="UniProtKB">
        <authorList>
            <consortium name="Ensembl"/>
        </authorList>
    </citation>
    <scope>IDENTIFICATION</scope>
</reference>
<keyword evidence="9" id="KW-1185">Reference proteome</keyword>
<feature type="transmembrane region" description="Helical" evidence="6">
    <location>
        <begin position="100"/>
        <end position="122"/>
    </location>
</feature>
<comment type="subcellular location">
    <subcellularLocation>
        <location evidence="1">Membrane</location>
        <topology evidence="1">Multi-pass membrane protein</topology>
    </subcellularLocation>
</comment>
<dbReference type="PROSITE" id="PS50850">
    <property type="entry name" value="MFS"/>
    <property type="match status" value="1"/>
</dbReference>
<reference evidence="8" key="1">
    <citation type="submission" date="2009-12" db="EMBL/GenBank/DDBJ databases">
        <title>The Genome Sequence of Anolis carolinensis (Green Anole Lizard).</title>
        <authorList>
            <consortium name="The Genome Sequencing Platform"/>
            <person name="Di Palma F."/>
            <person name="Alfoldi J."/>
            <person name="Heiman D."/>
            <person name="Young S."/>
            <person name="Grabherr M."/>
            <person name="Johnson J."/>
            <person name="Lander E.S."/>
            <person name="Lindblad-Toh K."/>
        </authorList>
    </citation>
    <scope>NUCLEOTIDE SEQUENCE [LARGE SCALE GENOMIC DNA]</scope>
    <source>
        <strain evidence="8">JBL SC #1</strain>
    </source>
</reference>
<dbReference type="Proteomes" id="UP000001646">
    <property type="component" value="Unplaced"/>
</dbReference>
<keyword evidence="3 6" id="KW-1133">Transmembrane helix</keyword>
<dbReference type="InParanoid" id="R4GAX9"/>
<reference evidence="8" key="3">
    <citation type="submission" date="2025-09" db="UniProtKB">
        <authorList>
            <consortium name="Ensembl"/>
        </authorList>
    </citation>
    <scope>IDENTIFICATION</scope>
</reference>
<evidence type="ECO:0000313" key="9">
    <source>
        <dbReference type="Proteomes" id="UP000001646"/>
    </source>
</evidence>
<name>R4GAX9_ANOCA</name>
<dbReference type="PANTHER" id="PTHR23510">
    <property type="entry name" value="INNER MEMBRANE TRANSPORT PROTEIN YAJR"/>
    <property type="match status" value="1"/>
</dbReference>
<dbReference type="InterPro" id="IPR020846">
    <property type="entry name" value="MFS_dom"/>
</dbReference>
<protein>
    <recommendedName>
        <fullName evidence="7">Major facilitator superfamily (MFS) profile domain-containing protein</fullName>
    </recommendedName>
</protein>
<organism evidence="8 9">
    <name type="scientific">Anolis carolinensis</name>
    <name type="common">Green anole</name>
    <name type="synonym">American chameleon</name>
    <dbReference type="NCBI Taxonomy" id="28377"/>
    <lineage>
        <taxon>Eukaryota</taxon>
        <taxon>Metazoa</taxon>
        <taxon>Chordata</taxon>
        <taxon>Craniata</taxon>
        <taxon>Vertebrata</taxon>
        <taxon>Euteleostomi</taxon>
        <taxon>Lepidosauria</taxon>
        <taxon>Squamata</taxon>
        <taxon>Bifurcata</taxon>
        <taxon>Unidentata</taxon>
        <taxon>Episquamata</taxon>
        <taxon>Toxicofera</taxon>
        <taxon>Iguania</taxon>
        <taxon>Dactyloidae</taxon>
        <taxon>Anolis</taxon>
    </lineage>
</organism>
<evidence type="ECO:0000256" key="2">
    <source>
        <dbReference type="ARBA" id="ARBA00022692"/>
    </source>
</evidence>
<dbReference type="KEGG" id="acs:100556147"/>
<dbReference type="PANTHER" id="PTHR23510:SF16">
    <property type="entry name" value="MAJOR FACILITATOR SUPERFAMILY (MFS) PROFILE DOMAIN-CONTAINING PROTEIN"/>
    <property type="match status" value="1"/>
</dbReference>
<dbReference type="GeneTree" id="ENSGT00940000165367"/>
<feature type="transmembrane region" description="Helical" evidence="6">
    <location>
        <begin position="76"/>
        <end position="94"/>
    </location>
</feature>
<feature type="transmembrane region" description="Helical" evidence="6">
    <location>
        <begin position="12"/>
        <end position="32"/>
    </location>
</feature>
<dbReference type="InterPro" id="IPR051068">
    <property type="entry name" value="MFS_Domain-Containing_Protein"/>
</dbReference>
<dbReference type="OrthoDB" id="370281at2759"/>
<dbReference type="GO" id="GO:0016020">
    <property type="term" value="C:membrane"/>
    <property type="evidence" value="ECO:0000318"/>
    <property type="project" value="GO_Central"/>
</dbReference>
<keyword evidence="2 6" id="KW-0812">Transmembrane</keyword>
<feature type="compositionally biased region" description="Polar residues" evidence="5">
    <location>
        <begin position="198"/>
        <end position="207"/>
    </location>
</feature>
<evidence type="ECO:0000256" key="4">
    <source>
        <dbReference type="ARBA" id="ARBA00023136"/>
    </source>
</evidence>
<accession>R4GAX9</accession>
<evidence type="ECO:0000313" key="8">
    <source>
        <dbReference type="Ensembl" id="ENSACAP00000022443.1"/>
    </source>
</evidence>
<dbReference type="AlphaFoldDB" id="R4GAX9"/>
<dbReference type="SUPFAM" id="SSF103473">
    <property type="entry name" value="MFS general substrate transporter"/>
    <property type="match status" value="1"/>
</dbReference>
<feature type="transmembrane region" description="Helical" evidence="6">
    <location>
        <begin position="324"/>
        <end position="341"/>
    </location>
</feature>
<dbReference type="InterPro" id="IPR011701">
    <property type="entry name" value="MFS"/>
</dbReference>
<keyword evidence="4 6" id="KW-0472">Membrane</keyword>
<dbReference type="eggNOG" id="KOG2325">
    <property type="taxonomic scope" value="Eukaryota"/>
</dbReference>
<feature type="region of interest" description="Disordered" evidence="5">
    <location>
        <begin position="198"/>
        <end position="242"/>
    </location>
</feature>
<feature type="domain" description="Major facilitator superfamily (MFS) profile" evidence="7">
    <location>
        <begin position="10"/>
        <end position="477"/>
    </location>
</feature>
<evidence type="ECO:0000256" key="3">
    <source>
        <dbReference type="ARBA" id="ARBA00022989"/>
    </source>
</evidence>
<feature type="transmembrane region" description="Helical" evidence="6">
    <location>
        <begin position="134"/>
        <end position="156"/>
    </location>
</feature>
<dbReference type="InterPro" id="IPR036259">
    <property type="entry name" value="MFS_trans_sf"/>
</dbReference>
<evidence type="ECO:0000256" key="6">
    <source>
        <dbReference type="SAM" id="Phobius"/>
    </source>
</evidence>
<sequence length="490" mass="54026">MDEPRKKKLTNYTIGLLFLCGGIEYAVILPTIWAYLQSLNAEPYFLGLGISAFSFAGLITGPLFGYWSDRTRQTKAIILFANLFQIAGNFMYFVGGSKWMLLSSRLVAGVGTGVGASIFGYLTRSTTSQERATVFAAVMACRQVGLLIGPACNLFLRLCNFRIGPFTVNKFTSPGLFMCLVWLLLQILVVTMYYDLQPSRSGSSPRTVPTAARDALEEEEQEPLMKHETVQEEAAETGSYGSTVVEHREPSLGAECRYVPNGHLADEEEKSPFHDFSSMREYLREEVVVLLTAQFITLFNQTALETMVTPITQKYLNFGELENSIMYFLCGVEVIGGFFLVRCLSTRLTDRAILVLGLIICNIACVWCLLFLAWPRGSFAVLLTELVIGVFLQVLGLPFVAVSQVSLFSKVTAERTQGFSQGLRRSVGGIATILGPLWAGGLTDNLYIMLGVMMGLLSLLMVMVGLSYAYLIEPPTGHLSPRASREECSS</sequence>
<evidence type="ECO:0000256" key="1">
    <source>
        <dbReference type="ARBA" id="ARBA00004141"/>
    </source>
</evidence>
<feature type="transmembrane region" description="Helical" evidence="6">
    <location>
        <begin position="446"/>
        <end position="472"/>
    </location>
</feature>
<dbReference type="Gene3D" id="1.20.1250.20">
    <property type="entry name" value="MFS general substrate transporter like domains"/>
    <property type="match status" value="1"/>
</dbReference>
<dbReference type="HOGENOM" id="CLU_557728_0_0_1"/>
<evidence type="ECO:0000259" key="7">
    <source>
        <dbReference type="PROSITE" id="PS50850"/>
    </source>
</evidence>
<dbReference type="Bgee" id="ENSACAG00000029384">
    <property type="expression patterns" value="Expressed in ovary and 2 other cell types or tissues"/>
</dbReference>
<dbReference type="Ensembl" id="ENSACAT00000029860.2">
    <property type="protein sequence ID" value="ENSACAP00000022443.1"/>
    <property type="gene ID" value="ENSACAG00000029384.2"/>
</dbReference>
<feature type="transmembrane region" description="Helical" evidence="6">
    <location>
        <begin position="353"/>
        <end position="374"/>
    </location>
</feature>
<feature type="transmembrane region" description="Helical" evidence="6">
    <location>
        <begin position="423"/>
        <end position="440"/>
    </location>
</feature>
<dbReference type="Pfam" id="PF07690">
    <property type="entry name" value="MFS_1"/>
    <property type="match status" value="1"/>
</dbReference>
<feature type="transmembrane region" description="Helical" evidence="6">
    <location>
        <begin position="176"/>
        <end position="196"/>
    </location>
</feature>
<feature type="transmembrane region" description="Helical" evidence="6">
    <location>
        <begin position="287"/>
        <end position="304"/>
    </location>
</feature>
<dbReference type="STRING" id="28377.ENSACAP00000022443"/>
<proteinExistence type="predicted"/>